<feature type="domain" description="SUF system FeS cluster assembly SufBD core" evidence="2">
    <location>
        <begin position="284"/>
        <end position="526"/>
    </location>
</feature>
<dbReference type="KEGG" id="atr:18444358"/>
<dbReference type="Gramene" id="ERN16060">
    <property type="protein sequence ID" value="ERN16060"/>
    <property type="gene ID" value="AMTR_s00030p00124490"/>
</dbReference>
<accession>U5D1H1</accession>
<dbReference type="InterPro" id="IPR010231">
    <property type="entry name" value="SUF_FeS_clus_asmbl_SufB"/>
</dbReference>
<dbReference type="Pfam" id="PF19295">
    <property type="entry name" value="SufBD_N"/>
    <property type="match status" value="1"/>
</dbReference>
<dbReference type="SUPFAM" id="SSF101960">
    <property type="entry name" value="Stabilizer of iron transporter SufD"/>
    <property type="match status" value="1"/>
</dbReference>
<evidence type="ECO:0000256" key="1">
    <source>
        <dbReference type="ARBA" id="ARBA00043967"/>
    </source>
</evidence>
<dbReference type="OrthoDB" id="446132at2759"/>
<dbReference type="InterPro" id="IPR000825">
    <property type="entry name" value="SUF_FeS_clus_asmbl_SufBD_core"/>
</dbReference>
<dbReference type="InterPro" id="IPR037284">
    <property type="entry name" value="SUF_FeS_clus_asmbl_SufBD_sf"/>
</dbReference>
<dbReference type="GO" id="GO:1990229">
    <property type="term" value="C:iron-sulfur cluster assembly complex"/>
    <property type="evidence" value="ECO:0000318"/>
    <property type="project" value="GO_Central"/>
</dbReference>
<dbReference type="InterPro" id="IPR045595">
    <property type="entry name" value="SufBD_N"/>
</dbReference>
<dbReference type="Proteomes" id="UP000017836">
    <property type="component" value="Unassembled WGS sequence"/>
</dbReference>
<protein>
    <submittedName>
        <fullName evidence="4">Uncharacterized protein</fullName>
    </submittedName>
</protein>
<dbReference type="STRING" id="13333.U5D1H1"/>
<feature type="domain" description="SUF system FeS cluster assembly SufBD N-terminal" evidence="3">
    <location>
        <begin position="204"/>
        <end position="275"/>
    </location>
</feature>
<evidence type="ECO:0000259" key="3">
    <source>
        <dbReference type="Pfam" id="PF19295"/>
    </source>
</evidence>
<dbReference type="OMA" id="YYSAPKQ"/>
<sequence>MASVVTGNSANFSLQNHSERTSLWLHPSNSLSRTTYLCKLFPTRRWKAPRLLKLRAEAAEVSETTVLERDASKGNPSSKDAIQKLLQREYKWGFRSDIESFSIPKGLSEETIRLISARKNEPDWMLAFRLNAFNQWLKMTEPKWSDNQYPPINFQDMCYYSEPKQQAKKKSLDEVDPQLLETFQKLGIPLTEQKRLANVAVDAVFDSVSIATTHRKTLEAAGVIFCSISEAIREYPDLVRKYLGKVVPPSDNFYSALNSAVFSDGSFCYIPKDTVSPMDISTYFRINALETGQFERTLIVADERSFVGYLEGCTAPSYDKNQLHAAVVELFCAEGAEIKYSTVQNWYAGDEEGRGGIYNFVTKRGLCDGDNSKISWTQVETGSAITWKYPSVVLRGKNSVGEFYSVALTNNCQQADTGTKMIHLGTNTRSRIVSKGISAGKSRNCYRGLVEVRPHAQNARNFSQCDSMLIGDNAAANTYPYMQVMNPTARVEHEASTSKIGEDQLFYFQQRGIDHEKAVAAIIGGFCRDVFNELPLEFSAEVNQLMSLKLEGSVG</sequence>
<gene>
    <name evidence="4" type="ORF">AMTR_s00030p00124490</name>
</gene>
<comment type="similarity">
    <text evidence="1">Belongs to the iron-sulfur cluster assembly SufBD family.</text>
</comment>
<dbReference type="Pfam" id="PF01458">
    <property type="entry name" value="SUFBD_core"/>
    <property type="match status" value="1"/>
</dbReference>
<evidence type="ECO:0000313" key="5">
    <source>
        <dbReference type="Proteomes" id="UP000017836"/>
    </source>
</evidence>
<dbReference type="eggNOG" id="ENOG502QRGW">
    <property type="taxonomic scope" value="Eukaryota"/>
</dbReference>
<dbReference type="NCBIfam" id="TIGR01980">
    <property type="entry name" value="sufB"/>
    <property type="match status" value="1"/>
</dbReference>
<organism evidence="4 5">
    <name type="scientific">Amborella trichopoda</name>
    <dbReference type="NCBI Taxonomy" id="13333"/>
    <lineage>
        <taxon>Eukaryota</taxon>
        <taxon>Viridiplantae</taxon>
        <taxon>Streptophyta</taxon>
        <taxon>Embryophyta</taxon>
        <taxon>Tracheophyta</taxon>
        <taxon>Spermatophyta</taxon>
        <taxon>Magnoliopsida</taxon>
        <taxon>Amborellales</taxon>
        <taxon>Amborellaceae</taxon>
        <taxon>Amborella</taxon>
    </lineage>
</organism>
<dbReference type="GO" id="GO:0016226">
    <property type="term" value="P:iron-sulfur cluster assembly"/>
    <property type="evidence" value="ECO:0000318"/>
    <property type="project" value="GO_Central"/>
</dbReference>
<proteinExistence type="inferred from homology"/>
<dbReference type="EMBL" id="KI392485">
    <property type="protein sequence ID" value="ERN16060.1"/>
    <property type="molecule type" value="Genomic_DNA"/>
</dbReference>
<dbReference type="AlphaFoldDB" id="U5D1H1"/>
<reference evidence="5" key="1">
    <citation type="journal article" date="2013" name="Science">
        <title>The Amborella genome and the evolution of flowering plants.</title>
        <authorList>
            <consortium name="Amborella Genome Project"/>
        </authorList>
    </citation>
    <scope>NUCLEOTIDE SEQUENCE [LARGE SCALE GENOMIC DNA]</scope>
</reference>
<dbReference type="NCBIfam" id="NF008773">
    <property type="entry name" value="PRK11814.1"/>
    <property type="match status" value="1"/>
</dbReference>
<name>U5D1H1_AMBTC</name>
<dbReference type="HOGENOM" id="CLU_026231_0_0_1"/>
<evidence type="ECO:0000259" key="2">
    <source>
        <dbReference type="Pfam" id="PF01458"/>
    </source>
</evidence>
<dbReference type="PANTHER" id="PTHR30508:SF1">
    <property type="entry name" value="UPF0051 PROTEIN ABCI8, CHLOROPLASTIC-RELATED"/>
    <property type="match status" value="1"/>
</dbReference>
<keyword evidence="5" id="KW-1185">Reference proteome</keyword>
<dbReference type="PANTHER" id="PTHR30508">
    <property type="entry name" value="FES CLUSTER ASSEMBLY PROTEIN SUF"/>
    <property type="match status" value="1"/>
</dbReference>
<dbReference type="InterPro" id="IPR055346">
    <property type="entry name" value="Fe-S_cluster_assembly_SufBD"/>
</dbReference>
<evidence type="ECO:0000313" key="4">
    <source>
        <dbReference type="EMBL" id="ERN16060.1"/>
    </source>
</evidence>